<proteinExistence type="predicted"/>
<feature type="compositionally biased region" description="Basic and acidic residues" evidence="1">
    <location>
        <begin position="179"/>
        <end position="191"/>
    </location>
</feature>
<keyword evidence="3" id="KW-1185">Reference proteome</keyword>
<dbReference type="Proteomes" id="UP000182985">
    <property type="component" value="Unassembled WGS sequence"/>
</dbReference>
<organism evidence="2 3">
    <name type="scientific">Brucella cytisi</name>
    <dbReference type="NCBI Taxonomy" id="407152"/>
    <lineage>
        <taxon>Bacteria</taxon>
        <taxon>Pseudomonadati</taxon>
        <taxon>Pseudomonadota</taxon>
        <taxon>Alphaproteobacteria</taxon>
        <taxon>Hyphomicrobiales</taxon>
        <taxon>Brucellaceae</taxon>
        <taxon>Brucella/Ochrobactrum group</taxon>
        <taxon>Brucella</taxon>
    </lineage>
</organism>
<sequence length="191" mass="21027">MFSMTAGVPAVGAEHEWNVYDNVRFGYSVCYPGNLLTAQPEADNGDGRKFTGESGAELTVWGSYNVLKQDIDALIGHLSGDGDTVTYRRVTTDWAVVSGRGKDHVFYAKLLLEGNAADGVDTVRVFRLTYPASAANTYDAVAARLAKCFKPIRRRIDHGLQTGRSDEVHPPIPTLNLPTREDETRFHSTQH</sequence>
<dbReference type="EMBL" id="MOEC01000014">
    <property type="protein sequence ID" value="OIS92755.1"/>
    <property type="molecule type" value="Genomic_DNA"/>
</dbReference>
<dbReference type="AlphaFoldDB" id="A0A1J6HK48"/>
<comment type="caution">
    <text evidence="2">The sequence shown here is derived from an EMBL/GenBank/DDBJ whole genome shotgun (WGS) entry which is preliminary data.</text>
</comment>
<gene>
    <name evidence="2" type="ORF">BLA27_15065</name>
</gene>
<feature type="region of interest" description="Disordered" evidence="1">
    <location>
        <begin position="160"/>
        <end position="191"/>
    </location>
</feature>
<accession>A0A1J6HK48</accession>
<evidence type="ECO:0000313" key="3">
    <source>
        <dbReference type="Proteomes" id="UP000182985"/>
    </source>
</evidence>
<evidence type="ECO:0000256" key="1">
    <source>
        <dbReference type="SAM" id="MobiDB-lite"/>
    </source>
</evidence>
<evidence type="ECO:0000313" key="2">
    <source>
        <dbReference type="EMBL" id="OIS92755.1"/>
    </source>
</evidence>
<name>A0A1J6HK48_9HYPH</name>
<reference evidence="2 3" key="1">
    <citation type="submission" date="2016-10" db="EMBL/GenBank/DDBJ databases">
        <title>The Draft Genome Sequence of the Potato Rhizosphere Bacteria Ochrobactrum sp. IPA7.2.</title>
        <authorList>
            <person name="Gogoleva N.E."/>
            <person name="Khlopko Y.A."/>
            <person name="Burygin G.L."/>
            <person name="Plotnikov A.O."/>
        </authorList>
    </citation>
    <scope>NUCLEOTIDE SEQUENCE [LARGE SCALE GENOMIC DNA]</scope>
    <source>
        <strain evidence="2 3">IPA7.2</strain>
    </source>
</reference>
<protein>
    <submittedName>
        <fullName evidence="2">Uncharacterized protein</fullName>
    </submittedName>
</protein>